<protein>
    <submittedName>
        <fullName evidence="2">Uncharacterized protein</fullName>
    </submittedName>
</protein>
<feature type="region of interest" description="Disordered" evidence="1">
    <location>
        <begin position="1"/>
        <end position="37"/>
    </location>
</feature>
<dbReference type="EMBL" id="AP022821">
    <property type="protein sequence ID" value="BCA92391.1"/>
    <property type="molecule type" value="Genomic_DNA"/>
</dbReference>
<gene>
    <name evidence="2" type="ORF">HMSLTHF_21660</name>
</gene>
<evidence type="ECO:0000313" key="2">
    <source>
        <dbReference type="EMBL" id="BCA92391.1"/>
    </source>
</evidence>
<organism evidence="2 3">
    <name type="scientific">Vreelandella aquamarina</name>
    <dbReference type="NCBI Taxonomy" id="77097"/>
    <lineage>
        <taxon>Bacteria</taxon>
        <taxon>Pseudomonadati</taxon>
        <taxon>Pseudomonadota</taxon>
        <taxon>Gammaproteobacteria</taxon>
        <taxon>Oceanospirillales</taxon>
        <taxon>Halomonadaceae</taxon>
        <taxon>Vreelandella</taxon>
    </lineage>
</organism>
<dbReference type="Proteomes" id="UP000503197">
    <property type="component" value="Chromosome"/>
</dbReference>
<evidence type="ECO:0000256" key="1">
    <source>
        <dbReference type="SAM" id="MobiDB-lite"/>
    </source>
</evidence>
<sequence length="80" mass="8341">MGGQFIGRLSGQALVPESSRAKAPSHNKPLPQGEGAYEDRGLSGRFDLLGAVGCMEACDELFLQGEAFGEPFGETVNPSG</sequence>
<dbReference type="AlphaFoldDB" id="A0A6F8SVW4"/>
<proteinExistence type="predicted"/>
<accession>A0A6F8SVW4</accession>
<reference evidence="2 3" key="1">
    <citation type="submission" date="2020-02" db="EMBL/GenBank/DDBJ databases">
        <title>Complete Genome Sequence of Halomonas meridiana strain BAA-801, Isolated from Deep Sea Thermal Vent.</title>
        <authorList>
            <person name="Takahashi Y."/>
            <person name="Takahashi H."/>
            <person name="Galipon J."/>
            <person name="Arakawa K."/>
        </authorList>
    </citation>
    <scope>NUCLEOTIDE SEQUENCE [LARGE SCALE GENOMIC DNA]</scope>
    <source>
        <strain evidence="2 3">Slthf1</strain>
    </source>
</reference>
<name>A0A6F8SVW4_9GAMM</name>
<evidence type="ECO:0000313" key="3">
    <source>
        <dbReference type="Proteomes" id="UP000503197"/>
    </source>
</evidence>